<protein>
    <recommendedName>
        <fullName evidence="3">ArsR family transcriptional regulator</fullName>
    </recommendedName>
</protein>
<gene>
    <name evidence="1" type="ORF">DP106_05230</name>
</gene>
<sequence length="173" mass="19866">MKIDPPPDYEDVNQAAIEDWKAETTTRERIRTVVQRIQEPTSAAAIAEQAYASEPVVRDALADLADLGVVETLETTQGTLYKRNDHMYIYRQVVKLHEAYDEDELVTELQTIKETVNTWRDKHNVESPTELAQKLEPDDTEGWEDHTAWQTAEQNLYLTKVAISFYDANRVLA</sequence>
<reference evidence="1 2" key="1">
    <citation type="submission" date="2018-06" db="EMBL/GenBank/DDBJ databases">
        <title>Halonotius sp. F13-13 a new haloarchaeeon isolated from a solar saltern from Isla Cristina, Huelva, Spain.</title>
        <authorList>
            <person name="Duran-Viseras A."/>
            <person name="Sanchez-Porro C."/>
            <person name="Ventosa A."/>
        </authorList>
    </citation>
    <scope>NUCLEOTIDE SEQUENCE [LARGE SCALE GENOMIC DNA]</scope>
    <source>
        <strain evidence="1 2">CECT 7525</strain>
    </source>
</reference>
<proteinExistence type="predicted"/>
<evidence type="ECO:0008006" key="3">
    <source>
        <dbReference type="Google" id="ProtNLM"/>
    </source>
</evidence>
<comment type="caution">
    <text evidence="1">The sequence shown here is derived from an EMBL/GenBank/DDBJ whole genome shotgun (WGS) entry which is preliminary data.</text>
</comment>
<accession>A0A3A6QB29</accession>
<dbReference type="InterPro" id="IPR036390">
    <property type="entry name" value="WH_DNA-bd_sf"/>
</dbReference>
<dbReference type="Proteomes" id="UP000281564">
    <property type="component" value="Unassembled WGS sequence"/>
</dbReference>
<evidence type="ECO:0000313" key="2">
    <source>
        <dbReference type="Proteomes" id="UP000281564"/>
    </source>
</evidence>
<organism evidence="1 2">
    <name type="scientific">Halonotius pteroides</name>
    <dbReference type="NCBI Taxonomy" id="268735"/>
    <lineage>
        <taxon>Archaea</taxon>
        <taxon>Methanobacteriati</taxon>
        <taxon>Methanobacteriota</taxon>
        <taxon>Stenosarchaea group</taxon>
        <taxon>Halobacteria</taxon>
        <taxon>Halobacteriales</taxon>
        <taxon>Haloferacaceae</taxon>
        <taxon>Halonotius</taxon>
    </lineage>
</organism>
<dbReference type="SUPFAM" id="SSF46785">
    <property type="entry name" value="Winged helix' DNA-binding domain"/>
    <property type="match status" value="1"/>
</dbReference>
<dbReference type="EMBL" id="QMDW01000006">
    <property type="protein sequence ID" value="RJX50308.1"/>
    <property type="molecule type" value="Genomic_DNA"/>
</dbReference>
<dbReference type="OrthoDB" id="240032at2157"/>
<dbReference type="Pfam" id="PF24033">
    <property type="entry name" value="DUF7342"/>
    <property type="match status" value="1"/>
</dbReference>
<keyword evidence="2" id="KW-1185">Reference proteome</keyword>
<dbReference type="AlphaFoldDB" id="A0A3A6QB29"/>
<evidence type="ECO:0000313" key="1">
    <source>
        <dbReference type="EMBL" id="RJX50308.1"/>
    </source>
</evidence>
<dbReference type="RefSeq" id="WP_120083874.1">
    <property type="nucleotide sequence ID" value="NZ_QMDW01000006.1"/>
</dbReference>
<dbReference type="InterPro" id="IPR055766">
    <property type="entry name" value="DUF7342"/>
</dbReference>
<name>A0A3A6QB29_9EURY</name>